<protein>
    <submittedName>
        <fullName evidence="1">Uncharacterized protein</fullName>
    </submittedName>
</protein>
<proteinExistence type="predicted"/>
<organism evidence="1">
    <name type="scientific">marine sediment metagenome</name>
    <dbReference type="NCBI Taxonomy" id="412755"/>
    <lineage>
        <taxon>unclassified sequences</taxon>
        <taxon>metagenomes</taxon>
        <taxon>ecological metagenomes</taxon>
    </lineage>
</organism>
<gene>
    <name evidence="1" type="ORF">LCGC14_0777470</name>
</gene>
<evidence type="ECO:0000313" key="1">
    <source>
        <dbReference type="EMBL" id="KKN36052.1"/>
    </source>
</evidence>
<reference evidence="1" key="1">
    <citation type="journal article" date="2015" name="Nature">
        <title>Complex archaea that bridge the gap between prokaryotes and eukaryotes.</title>
        <authorList>
            <person name="Spang A."/>
            <person name="Saw J.H."/>
            <person name="Jorgensen S.L."/>
            <person name="Zaremba-Niedzwiedzka K."/>
            <person name="Martijn J."/>
            <person name="Lind A.E."/>
            <person name="van Eijk R."/>
            <person name="Schleper C."/>
            <person name="Guy L."/>
            <person name="Ettema T.J."/>
        </authorList>
    </citation>
    <scope>NUCLEOTIDE SEQUENCE</scope>
</reference>
<accession>A0A0F9QGC9</accession>
<sequence length="66" mass="7522">MKRLITYMAVRSGENPLYAHEVTSKTPVEWLEESQAIDSEERCLILNVLRITDAEAKRIDGNLDGM</sequence>
<comment type="caution">
    <text evidence="1">The sequence shown here is derived from an EMBL/GenBank/DDBJ whole genome shotgun (WGS) entry which is preliminary data.</text>
</comment>
<dbReference type="AlphaFoldDB" id="A0A0F9QGC9"/>
<name>A0A0F9QGC9_9ZZZZ</name>
<dbReference type="EMBL" id="LAZR01001992">
    <property type="protein sequence ID" value="KKN36052.1"/>
    <property type="molecule type" value="Genomic_DNA"/>
</dbReference>